<dbReference type="InterPro" id="IPR018044">
    <property type="entry name" value="Peptidase_S11"/>
</dbReference>
<dbReference type="Proteomes" id="UP000025229">
    <property type="component" value="Chromosome"/>
</dbReference>
<evidence type="ECO:0000313" key="21">
    <source>
        <dbReference type="Proteomes" id="UP000025229"/>
    </source>
</evidence>
<evidence type="ECO:0000256" key="12">
    <source>
        <dbReference type="ARBA" id="ARBA00034000"/>
    </source>
</evidence>
<dbReference type="EMBL" id="CP007514">
    <property type="protein sequence ID" value="AHY45799.1"/>
    <property type="molecule type" value="Genomic_DNA"/>
</dbReference>
<evidence type="ECO:0000256" key="7">
    <source>
        <dbReference type="ARBA" id="ARBA00022729"/>
    </source>
</evidence>
<comment type="pathway">
    <text evidence="2">Cell wall biogenesis; peptidoglycan biosynthesis.</text>
</comment>
<keyword evidence="5 19" id="KW-0121">Carboxypeptidase</keyword>
<dbReference type="SUPFAM" id="SSF56601">
    <property type="entry name" value="beta-lactamase/transpeptidase-like"/>
    <property type="match status" value="1"/>
</dbReference>
<keyword evidence="21" id="KW-1185">Reference proteome</keyword>
<dbReference type="PANTHER" id="PTHR21581:SF33">
    <property type="entry name" value="D-ALANYL-D-ALANINE CARBOXYPEPTIDASE DACB"/>
    <property type="match status" value="1"/>
</dbReference>
<dbReference type="InterPro" id="IPR001967">
    <property type="entry name" value="Peptidase_S11_N"/>
</dbReference>
<feature type="region of interest" description="Disordered" evidence="16">
    <location>
        <begin position="1"/>
        <end position="20"/>
    </location>
</feature>
<feature type="active site" description="Proton acceptor" evidence="13">
    <location>
        <position position="121"/>
    </location>
</feature>
<evidence type="ECO:0000256" key="2">
    <source>
        <dbReference type="ARBA" id="ARBA00004752"/>
    </source>
</evidence>
<proteinExistence type="inferred from homology"/>
<keyword evidence="6" id="KW-0645">Protease</keyword>
<keyword evidence="9" id="KW-0133">Cell shape</keyword>
<keyword evidence="10" id="KW-0573">Peptidoglycan synthesis</keyword>
<organism evidence="19 21">
    <name type="scientific">Rubrobacter radiotolerans</name>
    <name type="common">Arthrobacter radiotolerans</name>
    <dbReference type="NCBI Taxonomy" id="42256"/>
    <lineage>
        <taxon>Bacteria</taxon>
        <taxon>Bacillati</taxon>
        <taxon>Actinomycetota</taxon>
        <taxon>Rubrobacteria</taxon>
        <taxon>Rubrobacterales</taxon>
        <taxon>Rubrobacteraceae</taxon>
        <taxon>Rubrobacter</taxon>
    </lineage>
</organism>
<comment type="catalytic activity">
    <reaction evidence="12">
        <text>Preferential cleavage: (Ac)2-L-Lys-D-Ala-|-D-Ala. Also transpeptidation of peptidyl-alanyl moieties that are N-acyl substituents of D-alanine.</text>
        <dbReference type="EC" id="3.4.16.4"/>
    </reaction>
</comment>
<evidence type="ECO:0000256" key="9">
    <source>
        <dbReference type="ARBA" id="ARBA00022960"/>
    </source>
</evidence>
<dbReference type="STRING" id="42256.RradSPS_0516"/>
<evidence type="ECO:0000256" key="3">
    <source>
        <dbReference type="ARBA" id="ARBA00007164"/>
    </source>
</evidence>
<evidence type="ECO:0000256" key="11">
    <source>
        <dbReference type="ARBA" id="ARBA00023316"/>
    </source>
</evidence>
<evidence type="ECO:0000259" key="18">
    <source>
        <dbReference type="SMART" id="SM00936"/>
    </source>
</evidence>
<evidence type="ECO:0000256" key="6">
    <source>
        <dbReference type="ARBA" id="ARBA00022670"/>
    </source>
</evidence>
<dbReference type="GO" id="GO:0008360">
    <property type="term" value="P:regulation of cell shape"/>
    <property type="evidence" value="ECO:0007669"/>
    <property type="project" value="UniProtKB-KW"/>
</dbReference>
<dbReference type="SUPFAM" id="SSF69189">
    <property type="entry name" value="Penicillin-binding protein associated domain"/>
    <property type="match status" value="1"/>
</dbReference>
<keyword evidence="8 20" id="KW-0378">Hydrolase</keyword>
<evidence type="ECO:0000256" key="15">
    <source>
        <dbReference type="RuleBase" id="RU004016"/>
    </source>
</evidence>
<dbReference type="AlphaFoldDB" id="A0A023X156"/>
<dbReference type="Gene3D" id="3.40.710.10">
    <property type="entry name" value="DD-peptidase/beta-lactamase superfamily"/>
    <property type="match status" value="1"/>
</dbReference>
<feature type="active site" description="Acyl-ester intermediate" evidence="13">
    <location>
        <position position="118"/>
    </location>
</feature>
<dbReference type="RefSeq" id="WP_051589266.1">
    <property type="nucleotide sequence ID" value="NZ_CP007514.1"/>
</dbReference>
<dbReference type="Pfam" id="PF00768">
    <property type="entry name" value="Peptidase_S11"/>
    <property type="match status" value="1"/>
</dbReference>
<dbReference type="PANTHER" id="PTHR21581">
    <property type="entry name" value="D-ALANYL-D-ALANINE CARBOXYPEPTIDASE"/>
    <property type="match status" value="1"/>
</dbReference>
<feature type="active site" evidence="13">
    <location>
        <position position="177"/>
    </location>
</feature>
<dbReference type="GO" id="GO:0006508">
    <property type="term" value="P:proteolysis"/>
    <property type="evidence" value="ECO:0007669"/>
    <property type="project" value="UniProtKB-KW"/>
</dbReference>
<dbReference type="InterPro" id="IPR015956">
    <property type="entry name" value="Peniciliin-bd_prot_C_sf"/>
</dbReference>
<keyword evidence="7" id="KW-0732">Signal</keyword>
<feature type="binding site" evidence="14">
    <location>
        <position position="291"/>
    </location>
    <ligand>
        <name>substrate</name>
    </ligand>
</feature>
<evidence type="ECO:0000256" key="13">
    <source>
        <dbReference type="PIRSR" id="PIRSR618044-1"/>
    </source>
</evidence>
<feature type="region of interest" description="Disordered" evidence="16">
    <location>
        <begin position="51"/>
        <end position="87"/>
    </location>
</feature>
<dbReference type="eggNOG" id="COG1686">
    <property type="taxonomic scope" value="Bacteria"/>
</dbReference>
<evidence type="ECO:0000256" key="10">
    <source>
        <dbReference type="ARBA" id="ARBA00022984"/>
    </source>
</evidence>
<feature type="compositionally biased region" description="Polar residues" evidence="16">
    <location>
        <begin position="1"/>
        <end position="11"/>
    </location>
</feature>
<protein>
    <recommendedName>
        <fullName evidence="4">serine-type D-Ala-D-Ala carboxypeptidase</fullName>
        <ecNumber evidence="4">3.4.16.4</ecNumber>
    </recommendedName>
</protein>
<dbReference type="SMART" id="SM00936">
    <property type="entry name" value="PBP5_C"/>
    <property type="match status" value="1"/>
</dbReference>
<keyword evidence="11" id="KW-0961">Cell wall biogenesis/degradation</keyword>
<gene>
    <name evidence="19" type="ORF">RradSPS_0516</name>
    <name evidence="20" type="ORF">SIL72_04125</name>
</gene>
<keyword evidence="17" id="KW-1133">Transmembrane helix</keyword>
<dbReference type="OrthoDB" id="3663940at2"/>
<dbReference type="GO" id="GO:0009252">
    <property type="term" value="P:peptidoglycan biosynthetic process"/>
    <property type="evidence" value="ECO:0007669"/>
    <property type="project" value="UniProtKB-UniPathway"/>
</dbReference>
<name>A0A023X156_RUBRA</name>
<dbReference type="InterPro" id="IPR012907">
    <property type="entry name" value="Peptidase_S11_C"/>
</dbReference>
<dbReference type="Pfam" id="PF07943">
    <property type="entry name" value="PBP5_C"/>
    <property type="match status" value="1"/>
</dbReference>
<dbReference type="GO" id="GO:0071555">
    <property type="term" value="P:cell wall organization"/>
    <property type="evidence" value="ECO:0007669"/>
    <property type="project" value="UniProtKB-KW"/>
</dbReference>
<sequence>MSFHRTSTGPQGSRRYRTGRKTGAPGTFAALFLVAAALLLFAGVWTPAAVSQEERRSTAPGATQYREPGVEVAPGVSPELPPEVEPPEVGAGAWVLTDAESGEVLAGRDSGREVPMASTTKIMTALVALRNTDDLDEPVRVSPFAASFAIPEYSNAGLVEGDVLSVRELVLATLIVSGNDAATALAEHVGGGGGREGVERFVGMMNQEARRLGLSETHFANPTGLDERDHHSSARDLAEMTRVALEEPLFRETVATRYASVTVEGAAGERTVELANLNELLYVYPGATGVKTGTSPGAGPSLVASATDGEGESYTSVVLDAPDRYGATVAILDYGFAAYERVPLVREGELFERVEMPYRRDERVRLVAARDVAALVDADSEFTTRTSVVEDLPDSAQRGERLGEVVLLVDGERAGAAPLVAAEGYEEAGPLQRLGYNVSRLWN</sequence>
<comment type="similarity">
    <text evidence="3 15">Belongs to the peptidase S11 family.</text>
</comment>
<evidence type="ECO:0000256" key="16">
    <source>
        <dbReference type="SAM" id="MobiDB-lite"/>
    </source>
</evidence>
<dbReference type="GO" id="GO:0009002">
    <property type="term" value="F:serine-type D-Ala-D-Ala carboxypeptidase activity"/>
    <property type="evidence" value="ECO:0007669"/>
    <property type="project" value="UniProtKB-EC"/>
</dbReference>
<accession>A0A023X156</accession>
<dbReference type="HOGENOM" id="CLU_027070_7_3_11"/>
<evidence type="ECO:0000256" key="14">
    <source>
        <dbReference type="PIRSR" id="PIRSR618044-2"/>
    </source>
</evidence>
<dbReference type="KEGG" id="rrd:RradSPS_0516"/>
<comment type="function">
    <text evidence="1">Removes C-terminal D-alanyl residues from sugar-peptide cell wall precursors.</text>
</comment>
<dbReference type="EC" id="3.4.16.4" evidence="4"/>
<evidence type="ECO:0000256" key="5">
    <source>
        <dbReference type="ARBA" id="ARBA00022645"/>
    </source>
</evidence>
<feature type="transmembrane region" description="Helical" evidence="17">
    <location>
        <begin position="24"/>
        <end position="45"/>
    </location>
</feature>
<dbReference type="UniPathway" id="UPA00219"/>
<keyword evidence="17" id="KW-0812">Transmembrane</keyword>
<dbReference type="EMBL" id="JAWXXX010000001">
    <property type="protein sequence ID" value="MDX5893213.1"/>
    <property type="molecule type" value="Genomic_DNA"/>
</dbReference>
<reference evidence="20" key="2">
    <citation type="submission" date="2023-11" db="EMBL/GenBank/DDBJ databases">
        <title>MicrobeMod: A computational toolkit for identifying prokaryotic methylation and restriction-modification with nanopore sequencing.</title>
        <authorList>
            <person name="Crits-Christoph A."/>
            <person name="Kang S.C."/>
            <person name="Lee H."/>
            <person name="Ostrov N."/>
        </authorList>
    </citation>
    <scope>NUCLEOTIDE SEQUENCE</scope>
    <source>
        <strain evidence="20">ATCC 51242</strain>
    </source>
</reference>
<evidence type="ECO:0000313" key="19">
    <source>
        <dbReference type="EMBL" id="AHY45799.1"/>
    </source>
</evidence>
<dbReference type="Proteomes" id="UP001281130">
    <property type="component" value="Unassembled WGS sequence"/>
</dbReference>
<dbReference type="InterPro" id="IPR037167">
    <property type="entry name" value="Peptidase_S11_C_sf"/>
</dbReference>
<evidence type="ECO:0000256" key="8">
    <source>
        <dbReference type="ARBA" id="ARBA00022801"/>
    </source>
</evidence>
<evidence type="ECO:0000313" key="20">
    <source>
        <dbReference type="EMBL" id="MDX5893213.1"/>
    </source>
</evidence>
<dbReference type="PRINTS" id="PR00725">
    <property type="entry name" value="DADACBPTASE1"/>
</dbReference>
<evidence type="ECO:0000256" key="4">
    <source>
        <dbReference type="ARBA" id="ARBA00012448"/>
    </source>
</evidence>
<dbReference type="PATRIC" id="fig|42256.3.peg.523"/>
<dbReference type="InterPro" id="IPR012338">
    <property type="entry name" value="Beta-lactam/transpept-like"/>
</dbReference>
<evidence type="ECO:0000256" key="1">
    <source>
        <dbReference type="ARBA" id="ARBA00003217"/>
    </source>
</evidence>
<dbReference type="Gene3D" id="2.60.410.10">
    <property type="entry name" value="D-Ala-D-Ala carboxypeptidase, C-terminal domain"/>
    <property type="match status" value="1"/>
</dbReference>
<reference evidence="19 21" key="1">
    <citation type="submission" date="2014-03" db="EMBL/GenBank/DDBJ databases">
        <title>Complete genome sequence of the Radio-Resistant Rubrobacter radiotolerans RSPS-4.</title>
        <authorList>
            <person name="Egas C.C."/>
            <person name="Barroso C.C."/>
            <person name="Froufe H.J.C."/>
            <person name="Pacheco J.J."/>
            <person name="Albuquerque L.L."/>
            <person name="da Costa M.M.S."/>
        </authorList>
    </citation>
    <scope>NUCLEOTIDE SEQUENCE [LARGE SCALE GENOMIC DNA]</scope>
    <source>
        <strain evidence="19 21">RSPS-4</strain>
    </source>
</reference>
<keyword evidence="17" id="KW-0472">Membrane</keyword>
<feature type="domain" description="Peptidase S11 D-Ala-D-Ala carboxypeptidase A C-terminal" evidence="18">
    <location>
        <begin position="339"/>
        <end position="427"/>
    </location>
</feature>
<evidence type="ECO:0000256" key="17">
    <source>
        <dbReference type="SAM" id="Phobius"/>
    </source>
</evidence>